<dbReference type="PANTHER" id="PTHR47755">
    <property type="entry name" value="CELL DIVISION PROTEIN FTSX"/>
    <property type="match status" value="1"/>
</dbReference>
<dbReference type="InterPro" id="IPR040690">
    <property type="entry name" value="FtsX_ECD"/>
</dbReference>
<dbReference type="InterPro" id="IPR003838">
    <property type="entry name" value="ABC3_permease_C"/>
</dbReference>
<feature type="domain" description="ABC3 transporter permease C-terminal" evidence="12">
    <location>
        <begin position="168"/>
        <end position="297"/>
    </location>
</feature>
<protein>
    <recommendedName>
        <fullName evidence="3 10">Cell division protein FtsX</fullName>
    </recommendedName>
</protein>
<sequence length="299" mass="33159">MRHIKAVFSHIQRTPYQALAGVMIVSITFFVATLFLFLGVLSSSMLSYFERQPQITVYFEDTKTKTEIDSLVKELKTLDSVSFVKYVSKDEALQIYQEDHKDDPLLLEMVTADILPASLEIQAVDVSNLETIAKHVQDVAGVQEVIYHKDIVDRLVSWTRSVRALGGILLVVLTIETLLVILTIIGVRIVNKRSEISIMQLIGASRWYVRMPFVLEGAFYGFMGALLGFVASLGLILYQAQFFSGLLIGISNLQSNLLPGIQVWPITGPFVLVIFAIASISGVLLGTLGSLIAVSRYLE</sequence>
<evidence type="ECO:0000256" key="11">
    <source>
        <dbReference type="SAM" id="Phobius"/>
    </source>
</evidence>
<evidence type="ECO:0000256" key="7">
    <source>
        <dbReference type="ARBA" id="ARBA00022989"/>
    </source>
</evidence>
<proteinExistence type="inferred from homology"/>
<dbReference type="Pfam" id="PF02687">
    <property type="entry name" value="FtsX"/>
    <property type="match status" value="1"/>
</dbReference>
<evidence type="ECO:0000256" key="10">
    <source>
        <dbReference type="PIRNR" id="PIRNR003097"/>
    </source>
</evidence>
<dbReference type="Pfam" id="PF18075">
    <property type="entry name" value="FtsX_ECD"/>
    <property type="match status" value="1"/>
</dbReference>
<reference evidence="14 15" key="1">
    <citation type="submission" date="2017-09" db="EMBL/GenBank/DDBJ databases">
        <title>Depth-based differentiation of microbial function through sediment-hosted aquifers and enrichment of novel symbionts in the deep terrestrial subsurface.</title>
        <authorList>
            <person name="Probst A.J."/>
            <person name="Ladd B."/>
            <person name="Jarett J.K."/>
            <person name="Geller-Mcgrath D.E."/>
            <person name="Sieber C.M."/>
            <person name="Emerson J.B."/>
            <person name="Anantharaman K."/>
            <person name="Thomas B.C."/>
            <person name="Malmstrom R."/>
            <person name="Stieglmeier M."/>
            <person name="Klingl A."/>
            <person name="Woyke T."/>
            <person name="Ryan C.M."/>
            <person name="Banfield J.F."/>
        </authorList>
    </citation>
    <scope>NUCLEOTIDE SEQUENCE [LARGE SCALE GENOMIC DNA]</scope>
    <source>
        <strain evidence="14">CG22_combo_CG10-13_8_21_14_all_38_20</strain>
    </source>
</reference>
<evidence type="ECO:0000256" key="4">
    <source>
        <dbReference type="ARBA" id="ARBA00022475"/>
    </source>
</evidence>
<comment type="subcellular location">
    <subcellularLocation>
        <location evidence="1">Cell membrane</location>
        <topology evidence="1">Multi-pass membrane protein</topology>
    </subcellularLocation>
</comment>
<dbReference type="AlphaFoldDB" id="A0A2H0BXL5"/>
<dbReference type="PIRSF" id="PIRSF003097">
    <property type="entry name" value="FtsX"/>
    <property type="match status" value="1"/>
</dbReference>
<evidence type="ECO:0000256" key="2">
    <source>
        <dbReference type="ARBA" id="ARBA00007379"/>
    </source>
</evidence>
<evidence type="ECO:0000313" key="15">
    <source>
        <dbReference type="Proteomes" id="UP000231246"/>
    </source>
</evidence>
<evidence type="ECO:0000259" key="12">
    <source>
        <dbReference type="Pfam" id="PF02687"/>
    </source>
</evidence>
<evidence type="ECO:0000259" key="13">
    <source>
        <dbReference type="Pfam" id="PF18075"/>
    </source>
</evidence>
<name>A0A2H0BXL5_9BACT</name>
<comment type="similarity">
    <text evidence="2 10">Belongs to the ABC-4 integral membrane protein family. FtsX subfamily.</text>
</comment>
<comment type="caution">
    <text evidence="14">The sequence shown here is derived from an EMBL/GenBank/DDBJ whole genome shotgun (WGS) entry which is preliminary data.</text>
</comment>
<feature type="transmembrane region" description="Helical" evidence="11">
    <location>
        <begin position="217"/>
        <end position="238"/>
    </location>
</feature>
<dbReference type="EMBL" id="PCTA01000016">
    <property type="protein sequence ID" value="PIP61780.1"/>
    <property type="molecule type" value="Genomic_DNA"/>
</dbReference>
<dbReference type="PANTHER" id="PTHR47755:SF1">
    <property type="entry name" value="CELL DIVISION PROTEIN FTSX"/>
    <property type="match status" value="1"/>
</dbReference>
<accession>A0A2H0BXL5</accession>
<dbReference type="GO" id="GO:0005886">
    <property type="term" value="C:plasma membrane"/>
    <property type="evidence" value="ECO:0007669"/>
    <property type="project" value="UniProtKB-SubCell"/>
</dbReference>
<evidence type="ECO:0000256" key="3">
    <source>
        <dbReference type="ARBA" id="ARBA00021907"/>
    </source>
</evidence>
<dbReference type="InterPro" id="IPR004513">
    <property type="entry name" value="FtsX"/>
</dbReference>
<feature type="transmembrane region" description="Helical" evidence="11">
    <location>
        <begin position="164"/>
        <end position="190"/>
    </location>
</feature>
<feature type="domain" description="FtsX extracellular" evidence="13">
    <location>
        <begin position="54"/>
        <end position="145"/>
    </location>
</feature>
<evidence type="ECO:0000313" key="14">
    <source>
        <dbReference type="EMBL" id="PIP61780.1"/>
    </source>
</evidence>
<keyword evidence="5 10" id="KW-0132">Cell division</keyword>
<dbReference type="Proteomes" id="UP000231246">
    <property type="component" value="Unassembled WGS sequence"/>
</dbReference>
<dbReference type="GO" id="GO:0051301">
    <property type="term" value="P:cell division"/>
    <property type="evidence" value="ECO:0007669"/>
    <property type="project" value="UniProtKB-KW"/>
</dbReference>
<keyword evidence="4 10" id="KW-1003">Cell membrane</keyword>
<keyword evidence="7 11" id="KW-1133">Transmembrane helix</keyword>
<organism evidence="14 15">
    <name type="scientific">Candidatus Roizmanbacteria bacterium CG22_combo_CG10-13_8_21_14_all_38_20</name>
    <dbReference type="NCBI Taxonomy" id="1974862"/>
    <lineage>
        <taxon>Bacteria</taxon>
        <taxon>Candidatus Roizmaniibacteriota</taxon>
    </lineage>
</organism>
<evidence type="ECO:0000256" key="9">
    <source>
        <dbReference type="ARBA" id="ARBA00023306"/>
    </source>
</evidence>
<dbReference type="Gene3D" id="3.30.70.3040">
    <property type="match status" value="1"/>
</dbReference>
<evidence type="ECO:0000256" key="8">
    <source>
        <dbReference type="ARBA" id="ARBA00023136"/>
    </source>
</evidence>
<gene>
    <name evidence="14" type="ORF">COW99_02325</name>
</gene>
<evidence type="ECO:0000256" key="5">
    <source>
        <dbReference type="ARBA" id="ARBA00022618"/>
    </source>
</evidence>
<evidence type="ECO:0000256" key="1">
    <source>
        <dbReference type="ARBA" id="ARBA00004651"/>
    </source>
</evidence>
<feature type="transmembrane region" description="Helical" evidence="11">
    <location>
        <begin position="270"/>
        <end position="294"/>
    </location>
</feature>
<keyword evidence="9 10" id="KW-0131">Cell cycle</keyword>
<keyword evidence="8 10" id="KW-0472">Membrane</keyword>
<feature type="transmembrane region" description="Helical" evidence="11">
    <location>
        <begin position="18"/>
        <end position="41"/>
    </location>
</feature>
<evidence type="ECO:0000256" key="6">
    <source>
        <dbReference type="ARBA" id="ARBA00022692"/>
    </source>
</evidence>
<keyword evidence="6 11" id="KW-0812">Transmembrane</keyword>